<protein>
    <submittedName>
        <fullName evidence="1">Uncharacterized protein</fullName>
    </submittedName>
</protein>
<evidence type="ECO:0000313" key="1">
    <source>
        <dbReference type="EMBL" id="GKV01832.1"/>
    </source>
</evidence>
<evidence type="ECO:0000313" key="2">
    <source>
        <dbReference type="Proteomes" id="UP001054252"/>
    </source>
</evidence>
<reference evidence="1 2" key="1">
    <citation type="journal article" date="2021" name="Commun. Biol.">
        <title>The genome of Shorea leprosula (Dipterocarpaceae) highlights the ecological relevance of drought in aseasonal tropical rainforests.</title>
        <authorList>
            <person name="Ng K.K.S."/>
            <person name="Kobayashi M.J."/>
            <person name="Fawcett J.A."/>
            <person name="Hatakeyama M."/>
            <person name="Paape T."/>
            <person name="Ng C.H."/>
            <person name="Ang C.C."/>
            <person name="Tnah L.H."/>
            <person name="Lee C.T."/>
            <person name="Nishiyama T."/>
            <person name="Sese J."/>
            <person name="O'Brien M.J."/>
            <person name="Copetti D."/>
            <person name="Mohd Noor M.I."/>
            <person name="Ong R.C."/>
            <person name="Putra M."/>
            <person name="Sireger I.Z."/>
            <person name="Indrioko S."/>
            <person name="Kosugi Y."/>
            <person name="Izuno A."/>
            <person name="Isagi Y."/>
            <person name="Lee S.L."/>
            <person name="Shimizu K.K."/>
        </authorList>
    </citation>
    <scope>NUCLEOTIDE SEQUENCE [LARGE SCALE GENOMIC DNA]</scope>
    <source>
        <strain evidence="1">214</strain>
    </source>
</reference>
<sequence length="187" mass="21350">MAIMSPTKQDALLEEMCTMHLTTKRFERAWKEATEPIRATQPMKELYMGFSILVQGLRKAGLIPKEEHRVHAGASASPEGLEAKNNVIRPLLRVEVGVWGRRTLLVALLVDSAIGHYGYRSWRPVEEESLELVERLKNWKVHQQWRKAKDSDGRRTHPPFDCPLECKRCNEANLLGHGVDTAQENNT</sequence>
<keyword evidence="2" id="KW-1185">Reference proteome</keyword>
<name>A0AAV5IIS9_9ROSI</name>
<dbReference type="Proteomes" id="UP001054252">
    <property type="component" value="Unassembled WGS sequence"/>
</dbReference>
<gene>
    <name evidence="1" type="ORF">SLEP1_g14350</name>
</gene>
<comment type="caution">
    <text evidence="1">The sequence shown here is derived from an EMBL/GenBank/DDBJ whole genome shotgun (WGS) entry which is preliminary data.</text>
</comment>
<proteinExistence type="predicted"/>
<accession>A0AAV5IIS9</accession>
<organism evidence="1 2">
    <name type="scientific">Rubroshorea leprosula</name>
    <dbReference type="NCBI Taxonomy" id="152421"/>
    <lineage>
        <taxon>Eukaryota</taxon>
        <taxon>Viridiplantae</taxon>
        <taxon>Streptophyta</taxon>
        <taxon>Embryophyta</taxon>
        <taxon>Tracheophyta</taxon>
        <taxon>Spermatophyta</taxon>
        <taxon>Magnoliopsida</taxon>
        <taxon>eudicotyledons</taxon>
        <taxon>Gunneridae</taxon>
        <taxon>Pentapetalae</taxon>
        <taxon>rosids</taxon>
        <taxon>malvids</taxon>
        <taxon>Malvales</taxon>
        <taxon>Dipterocarpaceae</taxon>
        <taxon>Rubroshorea</taxon>
    </lineage>
</organism>
<dbReference type="AlphaFoldDB" id="A0AAV5IIS9"/>
<dbReference type="EMBL" id="BPVZ01000017">
    <property type="protein sequence ID" value="GKV01832.1"/>
    <property type="molecule type" value="Genomic_DNA"/>
</dbReference>